<dbReference type="Proteomes" id="UP000557307">
    <property type="component" value="Unassembled WGS sequence"/>
</dbReference>
<protein>
    <submittedName>
        <fullName evidence="2">Uncharacterized protein</fullName>
    </submittedName>
</protein>
<name>A0A840TNG5_9BACT</name>
<organism evidence="2 3">
    <name type="scientific">Rhabdobacter roseus</name>
    <dbReference type="NCBI Taxonomy" id="1655419"/>
    <lineage>
        <taxon>Bacteria</taxon>
        <taxon>Pseudomonadati</taxon>
        <taxon>Bacteroidota</taxon>
        <taxon>Cytophagia</taxon>
        <taxon>Cytophagales</taxon>
        <taxon>Cytophagaceae</taxon>
        <taxon>Rhabdobacter</taxon>
    </lineage>
</organism>
<evidence type="ECO:0000256" key="1">
    <source>
        <dbReference type="SAM" id="MobiDB-lite"/>
    </source>
</evidence>
<proteinExistence type="predicted"/>
<comment type="caution">
    <text evidence="2">The sequence shown here is derived from an EMBL/GenBank/DDBJ whole genome shotgun (WGS) entry which is preliminary data.</text>
</comment>
<feature type="compositionally biased region" description="Polar residues" evidence="1">
    <location>
        <begin position="1"/>
        <end position="15"/>
    </location>
</feature>
<keyword evidence="3" id="KW-1185">Reference proteome</keyword>
<evidence type="ECO:0000313" key="3">
    <source>
        <dbReference type="Proteomes" id="UP000557307"/>
    </source>
</evidence>
<accession>A0A840TNG5</accession>
<reference evidence="2 3" key="1">
    <citation type="submission" date="2020-08" db="EMBL/GenBank/DDBJ databases">
        <title>Genomic Encyclopedia of Type Strains, Phase IV (KMG-IV): sequencing the most valuable type-strain genomes for metagenomic binning, comparative biology and taxonomic classification.</title>
        <authorList>
            <person name="Goeker M."/>
        </authorList>
    </citation>
    <scope>NUCLEOTIDE SEQUENCE [LARGE SCALE GENOMIC DNA]</scope>
    <source>
        <strain evidence="2 3">DSM 105074</strain>
    </source>
</reference>
<evidence type="ECO:0000313" key="2">
    <source>
        <dbReference type="EMBL" id="MBB5283092.1"/>
    </source>
</evidence>
<feature type="region of interest" description="Disordered" evidence="1">
    <location>
        <begin position="1"/>
        <end position="24"/>
    </location>
</feature>
<dbReference type="EMBL" id="JACHGF010000002">
    <property type="protein sequence ID" value="MBB5283092.1"/>
    <property type="molecule type" value="Genomic_DNA"/>
</dbReference>
<sequence length="48" mass="5152">MNGSAGTEVLSQRQAASGVPGARDWEAEVLPLNKKYLKKDGRVAVKQP</sequence>
<dbReference type="RefSeq" id="WP_184172187.1">
    <property type="nucleotide sequence ID" value="NZ_JACHGF010000002.1"/>
</dbReference>
<dbReference type="AlphaFoldDB" id="A0A840TNG5"/>
<gene>
    <name evidence="2" type="ORF">HNQ92_001218</name>
</gene>